<reference evidence="1 2" key="1">
    <citation type="submission" date="2015-01" db="EMBL/GenBank/DDBJ databases">
        <title>The Genome Sequence of Cladophialophora immunda CBS83496.</title>
        <authorList>
            <consortium name="The Broad Institute Genomics Platform"/>
            <person name="Cuomo C."/>
            <person name="de Hoog S."/>
            <person name="Gorbushina A."/>
            <person name="Stielow B."/>
            <person name="Teixiera M."/>
            <person name="Abouelleil A."/>
            <person name="Chapman S.B."/>
            <person name="Priest M."/>
            <person name="Young S.K."/>
            <person name="Wortman J."/>
            <person name="Nusbaum C."/>
            <person name="Birren B."/>
        </authorList>
    </citation>
    <scope>NUCLEOTIDE SEQUENCE [LARGE SCALE GENOMIC DNA]</scope>
    <source>
        <strain evidence="1 2">CBS 83496</strain>
    </source>
</reference>
<protein>
    <submittedName>
        <fullName evidence="1">Uncharacterized protein</fullName>
    </submittedName>
</protein>
<organism evidence="1 2">
    <name type="scientific">Cladophialophora immunda</name>
    <dbReference type="NCBI Taxonomy" id="569365"/>
    <lineage>
        <taxon>Eukaryota</taxon>
        <taxon>Fungi</taxon>
        <taxon>Dikarya</taxon>
        <taxon>Ascomycota</taxon>
        <taxon>Pezizomycotina</taxon>
        <taxon>Eurotiomycetes</taxon>
        <taxon>Chaetothyriomycetidae</taxon>
        <taxon>Chaetothyriales</taxon>
        <taxon>Herpotrichiellaceae</taxon>
        <taxon>Cladophialophora</taxon>
    </lineage>
</organism>
<keyword evidence="2" id="KW-1185">Reference proteome</keyword>
<dbReference type="Proteomes" id="UP000054466">
    <property type="component" value="Unassembled WGS sequence"/>
</dbReference>
<gene>
    <name evidence="1" type="ORF">PV07_12596</name>
</gene>
<evidence type="ECO:0000313" key="1">
    <source>
        <dbReference type="EMBL" id="KIW22003.1"/>
    </source>
</evidence>
<dbReference type="RefSeq" id="XP_016242219.1">
    <property type="nucleotide sequence ID" value="XM_016400136.1"/>
</dbReference>
<dbReference type="AlphaFoldDB" id="A0A0D2BSL6"/>
<dbReference type="VEuPathDB" id="FungiDB:PV07_12596"/>
<dbReference type="HOGENOM" id="CLU_1570454_0_0_1"/>
<dbReference type="EMBL" id="KN847061">
    <property type="protein sequence ID" value="KIW22003.1"/>
    <property type="molecule type" value="Genomic_DNA"/>
</dbReference>
<accession>A0A0D2BSL6</accession>
<evidence type="ECO:0000313" key="2">
    <source>
        <dbReference type="Proteomes" id="UP000054466"/>
    </source>
</evidence>
<name>A0A0D2BSL6_9EURO</name>
<sequence length="170" mass="19540">MDSGPHDEVEERSQTFELGDVQKLASDYQLSRRDHGEIVQDWTWKQNYALITFELLTGAAFKYIHWKTKGVAVKMSEAMYCVPTPDTLCQSMDILPRQSSIHIKKGEDAKWHLLANGWRDDQLKEIPDWIDELIKLNMDGPISDIFRGREDPLPSFGLLSRISGFLGLFL</sequence>
<proteinExistence type="predicted"/>
<dbReference type="GeneID" id="27351790"/>